<gene>
    <name evidence="2" type="ORF">ABH309_16525</name>
</gene>
<comment type="caution">
    <text evidence="2">The sequence shown here is derived from an EMBL/GenBank/DDBJ whole genome shotgun (WGS) entry which is preliminary data.</text>
</comment>
<sequence length="104" mass="11747">MMDGYILWRRPFTQFELILYALFYGRAVLTDQGDKPIKSGILIALLPFLAISALIGFRFCQGFILLWNGLNNGNANGAAVVDGEAIYIRPCRGLIRTKQVYHHE</sequence>
<evidence type="ECO:0000256" key="1">
    <source>
        <dbReference type="SAM" id="Phobius"/>
    </source>
</evidence>
<proteinExistence type="predicted"/>
<dbReference type="Proteomes" id="UP001438292">
    <property type="component" value="Unassembled WGS sequence"/>
</dbReference>
<organism evidence="2 3">
    <name type="scientific">Chromobacterium piscinae</name>
    <dbReference type="NCBI Taxonomy" id="686831"/>
    <lineage>
        <taxon>Bacteria</taxon>
        <taxon>Pseudomonadati</taxon>
        <taxon>Pseudomonadota</taxon>
        <taxon>Betaproteobacteria</taxon>
        <taxon>Neisseriales</taxon>
        <taxon>Chromobacteriaceae</taxon>
        <taxon>Chromobacterium</taxon>
    </lineage>
</organism>
<dbReference type="RefSeq" id="WP_346193978.1">
    <property type="nucleotide sequence ID" value="NZ_JBDJHV010000006.1"/>
</dbReference>
<feature type="transmembrane region" description="Helical" evidence="1">
    <location>
        <begin position="41"/>
        <end position="67"/>
    </location>
</feature>
<keyword evidence="3" id="KW-1185">Reference proteome</keyword>
<keyword evidence="1" id="KW-0472">Membrane</keyword>
<keyword evidence="1" id="KW-0812">Transmembrane</keyword>
<keyword evidence="1" id="KW-1133">Transmembrane helix</keyword>
<dbReference type="EMBL" id="JBDQQU010000017">
    <property type="protein sequence ID" value="MEO3956056.1"/>
    <property type="molecule type" value="Genomic_DNA"/>
</dbReference>
<evidence type="ECO:0000313" key="3">
    <source>
        <dbReference type="Proteomes" id="UP001438292"/>
    </source>
</evidence>
<name>A0ABV0H809_9NEIS</name>
<reference evidence="2 3" key="1">
    <citation type="submission" date="2024-05" db="EMBL/GenBank/DDBJ databases">
        <authorList>
            <person name="De Oliveira J.P."/>
            <person name="Noriler S.A."/>
            <person name="De Oliveira A.G."/>
            <person name="Sipoli D.S."/>
        </authorList>
    </citation>
    <scope>NUCLEOTIDE SEQUENCE [LARGE SCALE GENOMIC DNA]</scope>
    <source>
        <strain evidence="2 3">LABIM186</strain>
    </source>
</reference>
<accession>A0ABV0H809</accession>
<evidence type="ECO:0000313" key="2">
    <source>
        <dbReference type="EMBL" id="MEO3956056.1"/>
    </source>
</evidence>
<feature type="transmembrane region" description="Helical" evidence="1">
    <location>
        <begin position="12"/>
        <end position="29"/>
    </location>
</feature>
<protein>
    <submittedName>
        <fullName evidence="2">Uncharacterized protein</fullName>
    </submittedName>
</protein>